<keyword evidence="3" id="KW-1185">Reference proteome</keyword>
<gene>
    <name evidence="2" type="ORF">PLXY2_LOCUS12617</name>
</gene>
<reference evidence="2" key="1">
    <citation type="submission" date="2020-11" db="EMBL/GenBank/DDBJ databases">
        <authorList>
            <person name="Whiteford S."/>
        </authorList>
    </citation>
    <scope>NUCLEOTIDE SEQUENCE</scope>
</reference>
<feature type="region of interest" description="Disordered" evidence="1">
    <location>
        <begin position="77"/>
        <end position="114"/>
    </location>
</feature>
<accession>A0A8S4G5W8</accession>
<evidence type="ECO:0000313" key="3">
    <source>
        <dbReference type="Proteomes" id="UP000653454"/>
    </source>
</evidence>
<sequence>MPADLLTKGLPGMSLTVIQYADTVRIAVMTDSRLAPGHTIPATRWATALDQLINKVDQEIARISAQSIPAIVETTAEATATETVEEEVKDESKSMLQPPAVEAVSPPPARRRIA</sequence>
<dbReference type="Proteomes" id="UP000653454">
    <property type="component" value="Unassembled WGS sequence"/>
</dbReference>
<proteinExistence type="predicted"/>
<dbReference type="EMBL" id="CAJHNJ030000077">
    <property type="protein sequence ID" value="CAG9134362.1"/>
    <property type="molecule type" value="Genomic_DNA"/>
</dbReference>
<protein>
    <submittedName>
        <fullName evidence="2">(diamondback moth) hypothetical protein</fullName>
    </submittedName>
</protein>
<organism evidence="2 3">
    <name type="scientific">Plutella xylostella</name>
    <name type="common">Diamondback moth</name>
    <name type="synonym">Plutella maculipennis</name>
    <dbReference type="NCBI Taxonomy" id="51655"/>
    <lineage>
        <taxon>Eukaryota</taxon>
        <taxon>Metazoa</taxon>
        <taxon>Ecdysozoa</taxon>
        <taxon>Arthropoda</taxon>
        <taxon>Hexapoda</taxon>
        <taxon>Insecta</taxon>
        <taxon>Pterygota</taxon>
        <taxon>Neoptera</taxon>
        <taxon>Endopterygota</taxon>
        <taxon>Lepidoptera</taxon>
        <taxon>Glossata</taxon>
        <taxon>Ditrysia</taxon>
        <taxon>Yponomeutoidea</taxon>
        <taxon>Plutellidae</taxon>
        <taxon>Plutella</taxon>
    </lineage>
</organism>
<dbReference type="AlphaFoldDB" id="A0A8S4G5W8"/>
<name>A0A8S4G5W8_PLUXY</name>
<comment type="caution">
    <text evidence="2">The sequence shown here is derived from an EMBL/GenBank/DDBJ whole genome shotgun (WGS) entry which is preliminary data.</text>
</comment>
<evidence type="ECO:0000313" key="2">
    <source>
        <dbReference type="EMBL" id="CAG9134362.1"/>
    </source>
</evidence>
<evidence type="ECO:0000256" key="1">
    <source>
        <dbReference type="SAM" id="MobiDB-lite"/>
    </source>
</evidence>